<proteinExistence type="predicted"/>
<dbReference type="OrthoDB" id="7824563at2"/>
<feature type="domain" description="Flagellar motor switch protein FliN-like C-terminal" evidence="2">
    <location>
        <begin position="223"/>
        <end position="288"/>
    </location>
</feature>
<dbReference type="EMBL" id="UXAW01000090">
    <property type="protein sequence ID" value="VDC32001.1"/>
    <property type="molecule type" value="Genomic_DNA"/>
</dbReference>
<feature type="region of interest" description="Disordered" evidence="1">
    <location>
        <begin position="308"/>
        <end position="332"/>
    </location>
</feature>
<reference evidence="3 4" key="1">
    <citation type="submission" date="2018-11" db="EMBL/GenBank/DDBJ databases">
        <authorList>
            <person name="Criscuolo A."/>
        </authorList>
    </citation>
    <scope>NUCLEOTIDE SEQUENCE [LARGE SCALE GENOMIC DNA]</scope>
    <source>
        <strain evidence="3">ACIP111625</strain>
    </source>
</reference>
<evidence type="ECO:0000259" key="2">
    <source>
        <dbReference type="Pfam" id="PF01052"/>
    </source>
</evidence>
<evidence type="ECO:0000313" key="3">
    <source>
        <dbReference type="EMBL" id="VDC32001.1"/>
    </source>
</evidence>
<dbReference type="InterPro" id="IPR036429">
    <property type="entry name" value="SpoA-like_sf"/>
</dbReference>
<sequence length="332" mass="34704">MNETLRRKLRRITPEDTAAVPGGEDHAWRLALARATREGAGLASEITSLASSRRDLAELPELLPDRALIALLDGPAGAMGMIALSPGVMSALIEMQTIGRVGAAAPAARRPTRTDAAMVSVVIDRALGHFDLLLRGRDETAPVAGFRYASFLEDARSLGLLLEDQPWRVSLAQLSLADGARSGEVVLALPESTFTRRADSLKAQEPAGEGQNPSLAPVVGPAQCVLRAVLAQHRLSLHEVLDLAEGQVLTLAGAALDRITLEGVDGLPLALARLGQQRGYRALRLTELPPGDAAATPTPVTKFASHAVVSSPPAPGLEEGGGLEQPLLGATG</sequence>
<dbReference type="Proteomes" id="UP000277498">
    <property type="component" value="Unassembled WGS sequence"/>
</dbReference>
<keyword evidence="4" id="KW-1185">Reference proteome</keyword>
<name>A0A3P5XMI3_9RHOB</name>
<dbReference type="Gene3D" id="2.30.330.10">
    <property type="entry name" value="SpoA-like"/>
    <property type="match status" value="1"/>
</dbReference>
<evidence type="ECO:0000256" key="1">
    <source>
        <dbReference type="SAM" id="MobiDB-lite"/>
    </source>
</evidence>
<protein>
    <submittedName>
        <fullName evidence="3">Surface presentation of antigens (SPOA)</fullName>
    </submittedName>
</protein>
<dbReference type="InterPro" id="IPR001543">
    <property type="entry name" value="FliN-like_C"/>
</dbReference>
<organism evidence="3 4">
    <name type="scientific">Pseudogemmobacter humi</name>
    <dbReference type="NCBI Taxonomy" id="2483812"/>
    <lineage>
        <taxon>Bacteria</taxon>
        <taxon>Pseudomonadati</taxon>
        <taxon>Pseudomonadota</taxon>
        <taxon>Alphaproteobacteria</taxon>
        <taxon>Rhodobacterales</taxon>
        <taxon>Paracoccaceae</taxon>
        <taxon>Pseudogemmobacter</taxon>
    </lineage>
</organism>
<dbReference type="RefSeq" id="WP_124087969.1">
    <property type="nucleotide sequence ID" value="NZ_UXAW01000090.1"/>
</dbReference>
<dbReference type="Pfam" id="PF01052">
    <property type="entry name" value="FliMN_C"/>
    <property type="match status" value="1"/>
</dbReference>
<dbReference type="AlphaFoldDB" id="A0A3P5XMI3"/>
<dbReference type="SUPFAM" id="SSF101801">
    <property type="entry name" value="Surface presentation of antigens (SPOA)"/>
    <property type="match status" value="1"/>
</dbReference>
<evidence type="ECO:0000313" key="4">
    <source>
        <dbReference type="Proteomes" id="UP000277498"/>
    </source>
</evidence>
<gene>
    <name evidence="3" type="ORF">XINFAN_03266</name>
</gene>
<accession>A0A3P5XMI3</accession>